<evidence type="ECO:0000313" key="2">
    <source>
        <dbReference type="EMBL" id="CAG6524730.1"/>
    </source>
</evidence>
<organism evidence="2">
    <name type="scientific">Culex pipiens</name>
    <name type="common">House mosquito</name>
    <dbReference type="NCBI Taxonomy" id="7175"/>
    <lineage>
        <taxon>Eukaryota</taxon>
        <taxon>Metazoa</taxon>
        <taxon>Ecdysozoa</taxon>
        <taxon>Arthropoda</taxon>
        <taxon>Hexapoda</taxon>
        <taxon>Insecta</taxon>
        <taxon>Pterygota</taxon>
        <taxon>Neoptera</taxon>
        <taxon>Endopterygota</taxon>
        <taxon>Diptera</taxon>
        <taxon>Nematocera</taxon>
        <taxon>Culicoidea</taxon>
        <taxon>Culicidae</taxon>
        <taxon>Culicinae</taxon>
        <taxon>Culicini</taxon>
        <taxon>Culex</taxon>
        <taxon>Culex</taxon>
    </lineage>
</organism>
<reference evidence="2" key="1">
    <citation type="submission" date="2021-05" db="EMBL/GenBank/DDBJ databases">
        <authorList>
            <person name="Alioto T."/>
            <person name="Alioto T."/>
            <person name="Gomez Garrido J."/>
        </authorList>
    </citation>
    <scope>NUCLEOTIDE SEQUENCE</scope>
</reference>
<dbReference type="EMBL" id="HBUE01295899">
    <property type="protein sequence ID" value="CAG6576413.1"/>
    <property type="molecule type" value="Transcribed_RNA"/>
</dbReference>
<feature type="compositionally biased region" description="Basic and acidic residues" evidence="1">
    <location>
        <begin position="34"/>
        <end position="43"/>
    </location>
</feature>
<accession>A0A8D8GYC0</accession>
<name>A0A8D8GYC0_CULPI</name>
<feature type="region of interest" description="Disordered" evidence="1">
    <location>
        <begin position="17"/>
        <end position="45"/>
    </location>
</feature>
<dbReference type="EMBL" id="HBUE01190044">
    <property type="protein sequence ID" value="CAG6524730.1"/>
    <property type="molecule type" value="Transcribed_RNA"/>
</dbReference>
<sequence>MGRGPPGEAGLAAGVAVRGRTQHDGAPVGPVRTQRAERGRLRAEAGPPADVRVAFAQDSGAGAGSRWGTAGLWGVGVVRDDAILARRVLLVPVGDVEPLQGRLDAQLVFAQVGAGFVRLLEFVLRGQNISLILLIQQKLHTLVGPSGFIDAAAIRRRLAVVLNPINLPPWPPATTVSATNHHLMHLQLVGSAQFHERARLPGDDRLVGVQVGLDETDFLLTAHDVVEEVGVTGSSCSRMMVDRTCGAAVGPVPTLARYGGRSRRIRLGRVLTERAVLVQIDFRPRRCRRGSVWLLGMRSSHRRARPLGTHTNDARGLLRQGWFPAQHVVFVAGKSVASRARCGRVQNRVRTERHVGRVVVSPVQFVCCLATLQTNRVHLAEIALLFVIIVVDPGGGGRLNFTVIDSI</sequence>
<protein>
    <submittedName>
        <fullName evidence="2">(northern house mosquito) hypothetical protein</fullName>
    </submittedName>
</protein>
<dbReference type="AlphaFoldDB" id="A0A8D8GYC0"/>
<proteinExistence type="predicted"/>
<evidence type="ECO:0000256" key="1">
    <source>
        <dbReference type="SAM" id="MobiDB-lite"/>
    </source>
</evidence>